<dbReference type="NCBIfam" id="TIGR03985">
    <property type="entry name" value="TIGR03985 family CRISPR-associated protein"/>
    <property type="match status" value="1"/>
</dbReference>
<keyword evidence="3" id="KW-1185">Reference proteome</keyword>
<reference evidence="2 3" key="1">
    <citation type="submission" date="2012-06" db="EMBL/GenBank/DDBJ databases">
        <title>Finished chromosome of genome of Crinalium epipsammum PCC 9333.</title>
        <authorList>
            <consortium name="US DOE Joint Genome Institute"/>
            <person name="Gugger M."/>
            <person name="Coursin T."/>
            <person name="Rippka R."/>
            <person name="Tandeau De Marsac N."/>
            <person name="Huntemann M."/>
            <person name="Wei C.-L."/>
            <person name="Han J."/>
            <person name="Detter J.C."/>
            <person name="Han C."/>
            <person name="Tapia R."/>
            <person name="Davenport K."/>
            <person name="Daligault H."/>
            <person name="Erkkila T."/>
            <person name="Gu W."/>
            <person name="Munk A.C.C."/>
            <person name="Teshima H."/>
            <person name="Xu Y."/>
            <person name="Chain P."/>
            <person name="Chen A."/>
            <person name="Krypides N."/>
            <person name="Mavromatis K."/>
            <person name="Markowitz V."/>
            <person name="Szeto E."/>
            <person name="Ivanova N."/>
            <person name="Mikhailova N."/>
            <person name="Ovchinnikova G."/>
            <person name="Pagani I."/>
            <person name="Pati A."/>
            <person name="Goodwin L."/>
            <person name="Peters L."/>
            <person name="Pitluck S."/>
            <person name="Woyke T."/>
            <person name="Kerfeld C."/>
        </authorList>
    </citation>
    <scope>NUCLEOTIDE SEQUENCE [LARGE SCALE GENOMIC DNA]</scope>
    <source>
        <strain evidence="2 3">PCC 9333</strain>
    </source>
</reference>
<evidence type="ECO:0000313" key="2">
    <source>
        <dbReference type="EMBL" id="AFZ11538.1"/>
    </source>
</evidence>
<dbReference type="RefSeq" id="WP_015201672.1">
    <property type="nucleotide sequence ID" value="NC_019753.1"/>
</dbReference>
<dbReference type="HOGENOM" id="CLU_049157_0_0_3"/>
<dbReference type="KEGG" id="cep:Cri9333_0592"/>
<protein>
    <recommendedName>
        <fullName evidence="1">WYL domain-containing protein</fullName>
    </recommendedName>
</protein>
<dbReference type="Proteomes" id="UP000010472">
    <property type="component" value="Chromosome"/>
</dbReference>
<accession>K9VTY9</accession>
<feature type="domain" description="WYL" evidence="1">
    <location>
        <begin position="298"/>
        <end position="356"/>
    </location>
</feature>
<evidence type="ECO:0000313" key="3">
    <source>
        <dbReference type="Proteomes" id="UP000010472"/>
    </source>
</evidence>
<sequence>MRTQFAYSPSVSFLQMLAPGSSKQNLPKAVRLWVILRSLYGSDNDEVKLNLREQFTYDEWRNQFFTSSDPLNKRSLDEVIYHKRDQVPLLHDPSCRCAKTLRQWLFDPNSSLSISPEKWKQSFLQIYPIDIAQLEEFLLTGKFPKSEEAIEKRRQQSNSLKASKNQLTGKQRNYVPPFPEGRLFAVTGKNLEYDFENLIKIGWLEAVKNKKNEVINKNYRKVKKFPILESYNWNSNISGFITQTDFTEIVENYFQPINGIQRFLMHVDYVVSKEAIDRIRELQDQLKEIWEKTPIPPISIIYESASLARQGKRIIYPVCIYYFQRAPYLCAFGQKPKIKNEIEWHNYRLDRIHEITELTWNDENLPVLLKEKYYQQQLSPEEIQTKMAESWGFDFYQPSHKLLLRFDRDFHDRHIIDSFRHETFTYINSKANFKKFIRDYAPNQEEEKLLNDILQSLPVQQTDENFPYAYYTADYRINDNNVIMRLRAWGQKVEVLLPGDLRQRMAKDIEETWQLYQS</sequence>
<dbReference type="PATRIC" id="fig|1173022.3.peg.652"/>
<dbReference type="AlphaFoldDB" id="K9VTY9"/>
<dbReference type="OrthoDB" id="503572at2"/>
<evidence type="ECO:0000259" key="1">
    <source>
        <dbReference type="Pfam" id="PF13280"/>
    </source>
</evidence>
<gene>
    <name evidence="2" type="ORF">Cri9333_0592</name>
</gene>
<name>K9VTY9_9CYAN</name>
<proteinExistence type="predicted"/>
<dbReference type="Pfam" id="PF13280">
    <property type="entry name" value="WYL"/>
    <property type="match status" value="1"/>
</dbReference>
<dbReference type="eggNOG" id="ENOG502Z929">
    <property type="taxonomic scope" value="Bacteria"/>
</dbReference>
<organism evidence="2 3">
    <name type="scientific">Crinalium epipsammum PCC 9333</name>
    <dbReference type="NCBI Taxonomy" id="1173022"/>
    <lineage>
        <taxon>Bacteria</taxon>
        <taxon>Bacillati</taxon>
        <taxon>Cyanobacteriota</taxon>
        <taxon>Cyanophyceae</taxon>
        <taxon>Gomontiellales</taxon>
        <taxon>Gomontiellaceae</taxon>
        <taxon>Crinalium</taxon>
    </lineage>
</organism>
<dbReference type="EMBL" id="CP003620">
    <property type="protein sequence ID" value="AFZ11538.1"/>
    <property type="molecule type" value="Genomic_DNA"/>
</dbReference>
<dbReference type="InterPro" id="IPR026881">
    <property type="entry name" value="WYL_dom"/>
</dbReference>
<dbReference type="InterPro" id="IPR023816">
    <property type="entry name" value="CRISPR-assoc_CYA0889"/>
</dbReference>